<keyword evidence="2" id="KW-1133">Transmembrane helix</keyword>
<evidence type="ECO:0000313" key="4">
    <source>
        <dbReference type="Proteomes" id="UP001596157"/>
    </source>
</evidence>
<keyword evidence="2" id="KW-0472">Membrane</keyword>
<feature type="compositionally biased region" description="Pro residues" evidence="1">
    <location>
        <begin position="64"/>
        <end position="78"/>
    </location>
</feature>
<feature type="compositionally biased region" description="Pro residues" evidence="1">
    <location>
        <begin position="118"/>
        <end position="132"/>
    </location>
</feature>
<dbReference type="Proteomes" id="UP001596157">
    <property type="component" value="Unassembled WGS sequence"/>
</dbReference>
<gene>
    <name evidence="3" type="ORF">ACFPM7_00235</name>
</gene>
<name>A0ABW0EGW5_9PSEU</name>
<accession>A0ABW0EGW5</accession>
<feature type="compositionally biased region" description="Polar residues" evidence="1">
    <location>
        <begin position="107"/>
        <end position="116"/>
    </location>
</feature>
<reference evidence="4" key="1">
    <citation type="journal article" date="2019" name="Int. J. Syst. Evol. Microbiol.">
        <title>The Global Catalogue of Microorganisms (GCM) 10K type strain sequencing project: providing services to taxonomists for standard genome sequencing and annotation.</title>
        <authorList>
            <consortium name="The Broad Institute Genomics Platform"/>
            <consortium name="The Broad Institute Genome Sequencing Center for Infectious Disease"/>
            <person name="Wu L."/>
            <person name="Ma J."/>
        </authorList>
    </citation>
    <scope>NUCLEOTIDE SEQUENCE [LARGE SCALE GENOMIC DNA]</scope>
    <source>
        <strain evidence="4">CCUG 59778</strain>
    </source>
</reference>
<feature type="transmembrane region" description="Helical" evidence="2">
    <location>
        <begin position="179"/>
        <end position="200"/>
    </location>
</feature>
<dbReference type="RefSeq" id="WP_378242432.1">
    <property type="nucleotide sequence ID" value="NZ_JBHSKF010000001.1"/>
</dbReference>
<keyword evidence="4" id="KW-1185">Reference proteome</keyword>
<dbReference type="EMBL" id="JBHSKF010000001">
    <property type="protein sequence ID" value="MFC5285468.1"/>
    <property type="molecule type" value="Genomic_DNA"/>
</dbReference>
<evidence type="ECO:0000313" key="3">
    <source>
        <dbReference type="EMBL" id="MFC5285468.1"/>
    </source>
</evidence>
<comment type="caution">
    <text evidence="3">The sequence shown here is derived from an EMBL/GenBank/DDBJ whole genome shotgun (WGS) entry which is preliminary data.</text>
</comment>
<organism evidence="3 4">
    <name type="scientific">Actinokineospora guangxiensis</name>
    <dbReference type="NCBI Taxonomy" id="1490288"/>
    <lineage>
        <taxon>Bacteria</taxon>
        <taxon>Bacillati</taxon>
        <taxon>Actinomycetota</taxon>
        <taxon>Actinomycetes</taxon>
        <taxon>Pseudonocardiales</taxon>
        <taxon>Pseudonocardiaceae</taxon>
        <taxon>Actinokineospora</taxon>
    </lineage>
</organism>
<protein>
    <submittedName>
        <fullName evidence="3">SHOCT domain-containing protein</fullName>
    </submittedName>
</protein>
<evidence type="ECO:0000256" key="1">
    <source>
        <dbReference type="SAM" id="MobiDB-lite"/>
    </source>
</evidence>
<feature type="region of interest" description="Disordered" evidence="1">
    <location>
        <begin position="18"/>
        <end position="149"/>
    </location>
</feature>
<evidence type="ECO:0000256" key="2">
    <source>
        <dbReference type="SAM" id="Phobius"/>
    </source>
</evidence>
<sequence length="386" mass="41018">MSWQDELQQLDSALAAGQLSADEYRSRRDALLSKAAGQSGPAQPPPQQQQPPEAERTQYVQPITGPPPGQHAGGPPPGGQADRTQAVRPEQHSDRTQVVSGHDASSDRTQIVSTSHVAPPPPPNYAASPPPWESVHPTTGGAPSTPWGSDDLPAGFGNSGWPRQGPEIFAEPDKGKGKVALIAVAVVLVLALAGGAVWFFGFSGDDSADPGTPPPTTTSKQEPVLPPPNVPSGPFIEIVGREALNRTMTIDQALQRKLPTERESKLMQANGVVEIGGLVTEENGMRRGLWAFKVGDGKDASAALVAMDALYEQAKYEEVDSTDYPDVVIRKLAAADKKNPTVFRAHYVADGGYMVRVEAFGLDAEGSEKAFFELLAAQTEKFPPLK</sequence>
<feature type="region of interest" description="Disordered" evidence="1">
    <location>
        <begin position="208"/>
        <end position="229"/>
    </location>
</feature>
<feature type="compositionally biased region" description="Basic and acidic residues" evidence="1">
    <location>
        <begin position="22"/>
        <end position="31"/>
    </location>
</feature>
<keyword evidence="2" id="KW-0812">Transmembrane</keyword>
<proteinExistence type="predicted"/>